<dbReference type="GO" id="GO:0004630">
    <property type="term" value="F:phospholipase D activity"/>
    <property type="evidence" value="ECO:0007669"/>
    <property type="project" value="TreeGrafter"/>
</dbReference>
<dbReference type="InterPro" id="IPR015679">
    <property type="entry name" value="PLipase_D_fam"/>
</dbReference>
<keyword evidence="4" id="KW-1185">Reference proteome</keyword>
<dbReference type="PANTHER" id="PTHR18896:SF186">
    <property type="entry name" value="PHOSPHOLIPASE D"/>
    <property type="match status" value="1"/>
</dbReference>
<keyword evidence="1" id="KW-0677">Repeat</keyword>
<name>A0A433QW95_9FUNG</name>
<feature type="non-terminal residue" evidence="3">
    <location>
        <position position="97"/>
    </location>
</feature>
<dbReference type="PANTHER" id="PTHR18896">
    <property type="entry name" value="PHOSPHOLIPASE D"/>
    <property type="match status" value="1"/>
</dbReference>
<proteinExistence type="predicted"/>
<organism evidence="3 4">
    <name type="scientific">Jimgerdemannia flammicorona</name>
    <dbReference type="NCBI Taxonomy" id="994334"/>
    <lineage>
        <taxon>Eukaryota</taxon>
        <taxon>Fungi</taxon>
        <taxon>Fungi incertae sedis</taxon>
        <taxon>Mucoromycota</taxon>
        <taxon>Mucoromycotina</taxon>
        <taxon>Endogonomycetes</taxon>
        <taxon>Endogonales</taxon>
        <taxon>Endogonaceae</taxon>
        <taxon>Jimgerdemannia</taxon>
    </lineage>
</organism>
<accession>A0A433QW95</accession>
<protein>
    <submittedName>
        <fullName evidence="3">Uncharacterized protein</fullName>
    </submittedName>
</protein>
<reference evidence="3 4" key="1">
    <citation type="journal article" date="2018" name="New Phytol.">
        <title>Phylogenomics of Endogonaceae and evolution of mycorrhizas within Mucoromycota.</title>
        <authorList>
            <person name="Chang Y."/>
            <person name="Desiro A."/>
            <person name="Na H."/>
            <person name="Sandor L."/>
            <person name="Lipzen A."/>
            <person name="Clum A."/>
            <person name="Barry K."/>
            <person name="Grigoriev I.V."/>
            <person name="Martin F.M."/>
            <person name="Stajich J.E."/>
            <person name="Smith M.E."/>
            <person name="Bonito G."/>
            <person name="Spatafora J.W."/>
        </authorList>
    </citation>
    <scope>NUCLEOTIDE SEQUENCE [LARGE SCALE GENOMIC DNA]</scope>
    <source>
        <strain evidence="3 4">AD002</strain>
    </source>
</reference>
<evidence type="ECO:0000256" key="1">
    <source>
        <dbReference type="ARBA" id="ARBA00022737"/>
    </source>
</evidence>
<dbReference type="SUPFAM" id="SSF56024">
    <property type="entry name" value="Phospholipase D/nuclease"/>
    <property type="match status" value="1"/>
</dbReference>
<dbReference type="EMBL" id="RBNJ01000783">
    <property type="protein sequence ID" value="RUS34028.1"/>
    <property type="molecule type" value="Genomic_DNA"/>
</dbReference>
<dbReference type="Proteomes" id="UP000274822">
    <property type="component" value="Unassembled WGS sequence"/>
</dbReference>
<dbReference type="GO" id="GO:0009395">
    <property type="term" value="P:phospholipid catabolic process"/>
    <property type="evidence" value="ECO:0007669"/>
    <property type="project" value="TreeGrafter"/>
</dbReference>
<sequence length="97" mass="11363">MSFLGDIVNKISANTQETVFKAQEFAENHFGYVDEEAREAALIAQKHRFHSFAPLREASEVKWYVDGKDYFWAISEAIEDAKHHIYIEDWWLSPELV</sequence>
<evidence type="ECO:0000313" key="3">
    <source>
        <dbReference type="EMBL" id="RUS34028.1"/>
    </source>
</evidence>
<gene>
    <name evidence="3" type="ORF">BC938DRAFT_482781</name>
</gene>
<dbReference type="AlphaFoldDB" id="A0A433QW95"/>
<comment type="caution">
    <text evidence="3">The sequence shown here is derived from an EMBL/GenBank/DDBJ whole genome shotgun (WGS) entry which is preliminary data.</text>
</comment>
<evidence type="ECO:0000256" key="2">
    <source>
        <dbReference type="ARBA" id="ARBA00023098"/>
    </source>
</evidence>
<evidence type="ECO:0000313" key="4">
    <source>
        <dbReference type="Proteomes" id="UP000274822"/>
    </source>
</evidence>
<keyword evidence="2" id="KW-0443">Lipid metabolism</keyword>